<accession>A6JY66</accession>
<evidence type="ECO:0000313" key="3">
    <source>
        <dbReference type="Proteomes" id="UP000234681"/>
    </source>
</evidence>
<dbReference type="AGR" id="RGD:620818"/>
<name>A6JY66_RAT</name>
<dbReference type="RGD" id="620818">
    <property type="gene designation" value="Herpud1"/>
</dbReference>
<dbReference type="Proteomes" id="UP000234681">
    <property type="component" value="Chromosome 19"/>
</dbReference>
<proteinExistence type="predicted"/>
<sequence>MFCLSTSPDVCACVPYMEVIDVCACVLYMEVIDAETVLLVRFDSCWNVAITLSVLLYIISDLLDMLAGLF</sequence>
<protein>
    <submittedName>
        <fullName evidence="2">Homocysteine-inducible, endoplasmic reticulum stress-inducible, ubiquitin-like domain member 1, isoform CRA_b</fullName>
    </submittedName>
</protein>
<reference evidence="3" key="1">
    <citation type="submission" date="2005-09" db="EMBL/GenBank/DDBJ databases">
        <authorList>
            <person name="Mural R.J."/>
            <person name="Li P.W."/>
            <person name="Adams M.D."/>
            <person name="Amanatides P.G."/>
            <person name="Baden-Tillson H."/>
            <person name="Barnstead M."/>
            <person name="Chin S.H."/>
            <person name="Dew I."/>
            <person name="Evans C.A."/>
            <person name="Ferriera S."/>
            <person name="Flanigan M."/>
            <person name="Fosler C."/>
            <person name="Glodek A."/>
            <person name="Gu Z."/>
            <person name="Holt R.A."/>
            <person name="Jennings D."/>
            <person name="Kraft C.L."/>
            <person name="Lu F."/>
            <person name="Nguyen T."/>
            <person name="Nusskern D.R."/>
            <person name="Pfannkoch C.M."/>
            <person name="Sitter C."/>
            <person name="Sutton G.G."/>
            <person name="Venter J.C."/>
            <person name="Wang Z."/>
            <person name="Woodage T."/>
            <person name="Zheng X.H."/>
            <person name="Zhong F."/>
        </authorList>
    </citation>
    <scope>NUCLEOTIDE SEQUENCE [LARGE SCALE GENOMIC DNA]</scope>
    <source>
        <strain>BN</strain>
        <strain evidence="3">Sprague-Dawley</strain>
    </source>
</reference>
<keyword evidence="1" id="KW-1133">Transmembrane helix</keyword>
<evidence type="ECO:0000313" key="2">
    <source>
        <dbReference type="EMBL" id="EDL87345.1"/>
    </source>
</evidence>
<keyword evidence="1" id="KW-0472">Membrane</keyword>
<gene>
    <name evidence="2 4" type="primary">Herpud1</name>
    <name evidence="2" type="ORF">rCG_39087</name>
</gene>
<evidence type="ECO:0000313" key="4">
    <source>
        <dbReference type="RGD" id="620818"/>
    </source>
</evidence>
<evidence type="ECO:0000256" key="1">
    <source>
        <dbReference type="SAM" id="Phobius"/>
    </source>
</evidence>
<keyword evidence="1" id="KW-0812">Transmembrane</keyword>
<feature type="transmembrane region" description="Helical" evidence="1">
    <location>
        <begin position="48"/>
        <end position="69"/>
    </location>
</feature>
<organism evidence="2 3">
    <name type="scientific">Rattus norvegicus</name>
    <name type="common">Rat</name>
    <dbReference type="NCBI Taxonomy" id="10116"/>
    <lineage>
        <taxon>Eukaryota</taxon>
        <taxon>Metazoa</taxon>
        <taxon>Chordata</taxon>
        <taxon>Craniata</taxon>
        <taxon>Vertebrata</taxon>
        <taxon>Euteleostomi</taxon>
        <taxon>Mammalia</taxon>
        <taxon>Eutheria</taxon>
        <taxon>Euarchontoglires</taxon>
        <taxon>Glires</taxon>
        <taxon>Rodentia</taxon>
        <taxon>Myomorpha</taxon>
        <taxon>Muroidea</taxon>
        <taxon>Muridae</taxon>
        <taxon>Murinae</taxon>
        <taxon>Rattus</taxon>
    </lineage>
</organism>
<dbReference type="EMBL" id="CH474006">
    <property type="protein sequence ID" value="EDL87345.1"/>
    <property type="molecule type" value="Genomic_DNA"/>
</dbReference>
<dbReference type="AlphaFoldDB" id="A6JY66"/>